<feature type="non-terminal residue" evidence="1">
    <location>
        <position position="1"/>
    </location>
</feature>
<evidence type="ECO:0000313" key="2">
    <source>
        <dbReference type="Proteomes" id="UP000799755"/>
    </source>
</evidence>
<accession>A0ACB6QGK6</accession>
<keyword evidence="2" id="KW-1185">Reference proteome</keyword>
<dbReference type="EMBL" id="MU003531">
    <property type="protein sequence ID" value="KAF2465247.1"/>
    <property type="molecule type" value="Genomic_DNA"/>
</dbReference>
<gene>
    <name evidence="1" type="ORF">BDR25DRAFT_380017</name>
</gene>
<organism evidence="1 2">
    <name type="scientific">Lindgomyces ingoldianus</name>
    <dbReference type="NCBI Taxonomy" id="673940"/>
    <lineage>
        <taxon>Eukaryota</taxon>
        <taxon>Fungi</taxon>
        <taxon>Dikarya</taxon>
        <taxon>Ascomycota</taxon>
        <taxon>Pezizomycotina</taxon>
        <taxon>Dothideomycetes</taxon>
        <taxon>Pleosporomycetidae</taxon>
        <taxon>Pleosporales</taxon>
        <taxon>Lindgomycetaceae</taxon>
        <taxon>Lindgomyces</taxon>
    </lineage>
</organism>
<proteinExistence type="predicted"/>
<name>A0ACB6QGK6_9PLEO</name>
<dbReference type="Proteomes" id="UP000799755">
    <property type="component" value="Unassembled WGS sequence"/>
</dbReference>
<feature type="non-terminal residue" evidence="1">
    <location>
        <position position="747"/>
    </location>
</feature>
<sequence length="747" mass="81465">YVYCDWQQSRLQSTVNLLGSLTRQIAESEADILPLVKSLHADHQDGKSRLTASEQVKLLQHLLGREKRVFLIIDGLDECNHDSNVSGGTKMARIESTMIGLLDVQHAKGQSHLSVLISSRFEQQPDAAGDLFRHVKVKAETHDISDFIYHELSDVQNSASWTNPSLARSLQRNPKRLEEITNECTSQACNTFLLAHLHIITLKSQLSVKSLAKAVRNLPPSLDTAVNDALIRIKEQTPLLQDLGLRVLVWLSSVRRPLTLVELQHAIGTDEGDIEWNDDGLIPADILLSSCAGLAEIDHRTNIIALVHVSIKEILDMHHPDLLANKDLMISKICLTYLNFSEFRSEQHPNHDRIAEWEYNRPFLAYAAQNWGIHAKVAPEPAALSNIIRTLRNESIAGTCFSMMYGTTWNTVDSCPQNVSRCHLAAFFGLNRTLSTLLDSGINVDIYDEYKRTPLYMAASRGHTDSVKLLLSRKATVSGRHGPGSDCDDSGMPLRWWMPPWARDDWRGSAIEAAAEMGYKSIVEILTDSGASLSHSSGIHGSPLEAAVFNGHVDLVSWILQRTYTQKAFTGDHDEGLNLSHYGLPTPLTFNAAVLGEYSPDKHGSALQAAAFSGHDEMVGLLIKSGAEVNFYGGWYGTALQAAAVGGNLAVVKRLIAQGAHINTLTGFHGNPLSAAASRGHLDIVNYLLSKGAAPNARGGEYGFALTAASRNGSPLIVRALLAAGAEPNCHGGRYGHAAQAACIGVP</sequence>
<comment type="caution">
    <text evidence="1">The sequence shown here is derived from an EMBL/GenBank/DDBJ whole genome shotgun (WGS) entry which is preliminary data.</text>
</comment>
<evidence type="ECO:0000313" key="1">
    <source>
        <dbReference type="EMBL" id="KAF2465247.1"/>
    </source>
</evidence>
<reference evidence="1" key="1">
    <citation type="journal article" date="2020" name="Stud. Mycol.">
        <title>101 Dothideomycetes genomes: a test case for predicting lifestyles and emergence of pathogens.</title>
        <authorList>
            <person name="Haridas S."/>
            <person name="Albert R."/>
            <person name="Binder M."/>
            <person name="Bloem J."/>
            <person name="Labutti K."/>
            <person name="Salamov A."/>
            <person name="Andreopoulos B."/>
            <person name="Baker S."/>
            <person name="Barry K."/>
            <person name="Bills G."/>
            <person name="Bluhm B."/>
            <person name="Cannon C."/>
            <person name="Castanera R."/>
            <person name="Culley D."/>
            <person name="Daum C."/>
            <person name="Ezra D."/>
            <person name="Gonzalez J."/>
            <person name="Henrissat B."/>
            <person name="Kuo A."/>
            <person name="Liang C."/>
            <person name="Lipzen A."/>
            <person name="Lutzoni F."/>
            <person name="Magnuson J."/>
            <person name="Mondo S."/>
            <person name="Nolan M."/>
            <person name="Ohm R."/>
            <person name="Pangilinan J."/>
            <person name="Park H.-J."/>
            <person name="Ramirez L."/>
            <person name="Alfaro M."/>
            <person name="Sun H."/>
            <person name="Tritt A."/>
            <person name="Yoshinaga Y."/>
            <person name="Zwiers L.-H."/>
            <person name="Turgeon B."/>
            <person name="Goodwin S."/>
            <person name="Spatafora J."/>
            <person name="Crous P."/>
            <person name="Grigoriev I."/>
        </authorList>
    </citation>
    <scope>NUCLEOTIDE SEQUENCE</scope>
    <source>
        <strain evidence="1">ATCC 200398</strain>
    </source>
</reference>
<protein>
    <submittedName>
        <fullName evidence="1">Ankyrin</fullName>
    </submittedName>
</protein>